<proteinExistence type="predicted"/>
<dbReference type="RefSeq" id="WP_183976597.1">
    <property type="nucleotide sequence ID" value="NZ_JACIBY010000008.1"/>
</dbReference>
<dbReference type="Pfam" id="PF01904">
    <property type="entry name" value="DUF72"/>
    <property type="match status" value="1"/>
</dbReference>
<dbReference type="InterPro" id="IPR002763">
    <property type="entry name" value="DUF72"/>
</dbReference>
<comment type="caution">
    <text evidence="1">The sequence shown here is derived from an EMBL/GenBank/DDBJ whole genome shotgun (WGS) entry which is preliminary data.</text>
</comment>
<dbReference type="EMBL" id="JACIBY010000008">
    <property type="protein sequence ID" value="MBB3839931.1"/>
    <property type="molecule type" value="Genomic_DNA"/>
</dbReference>
<reference evidence="1 2" key="1">
    <citation type="submission" date="2020-08" db="EMBL/GenBank/DDBJ databases">
        <title>Genomic Encyclopedia of Type Strains, Phase IV (KMG-IV): sequencing the most valuable type-strain genomes for metagenomic binning, comparative biology and taxonomic classification.</title>
        <authorList>
            <person name="Goeker M."/>
        </authorList>
    </citation>
    <scope>NUCLEOTIDE SEQUENCE [LARGE SCALE GENOMIC DNA]</scope>
    <source>
        <strain evidence="1 2">DSM 17976</strain>
    </source>
</reference>
<dbReference type="Proteomes" id="UP000541352">
    <property type="component" value="Unassembled WGS sequence"/>
</dbReference>
<evidence type="ECO:0000313" key="2">
    <source>
        <dbReference type="Proteomes" id="UP000541352"/>
    </source>
</evidence>
<evidence type="ECO:0000313" key="1">
    <source>
        <dbReference type="EMBL" id="MBB3839931.1"/>
    </source>
</evidence>
<protein>
    <submittedName>
        <fullName evidence="1">Uncharacterized protein YecE (DUF72 family)</fullName>
    </submittedName>
</protein>
<dbReference type="PANTHER" id="PTHR30348:SF9">
    <property type="entry name" value="UPF0759 PROTEIN YECE"/>
    <property type="match status" value="1"/>
</dbReference>
<dbReference type="Gene3D" id="3.20.20.410">
    <property type="entry name" value="Protein of unknown function UPF0759"/>
    <property type="match status" value="1"/>
</dbReference>
<keyword evidence="2" id="KW-1185">Reference proteome</keyword>
<name>A0A7W5ZN45_9BACT</name>
<organism evidence="1 2">
    <name type="scientific">Runella defluvii</name>
    <dbReference type="NCBI Taxonomy" id="370973"/>
    <lineage>
        <taxon>Bacteria</taxon>
        <taxon>Pseudomonadati</taxon>
        <taxon>Bacteroidota</taxon>
        <taxon>Cytophagia</taxon>
        <taxon>Cytophagales</taxon>
        <taxon>Spirosomataceae</taxon>
        <taxon>Runella</taxon>
    </lineage>
</organism>
<dbReference type="InterPro" id="IPR036520">
    <property type="entry name" value="UPF0759_sf"/>
</dbReference>
<gene>
    <name evidence="1" type="ORF">FHS57_003942</name>
</gene>
<dbReference type="SUPFAM" id="SSF117396">
    <property type="entry name" value="TM1631-like"/>
    <property type="match status" value="1"/>
</dbReference>
<sequence length="302" mass="34692">MDFGKLTDISGVNFALPTDPVFNQSVLKGTPIAGEKQVFVGPPIWANKEWVGKIYPTTAKEKDFLYHYSRQFNTIELNVTHYQIPSESTIQRWKESVPAHFKFCPKWPQEISHDRQLRGCEPLSDAFTKSVLGLEANLGMTFLQLGPYFDARQSKVLMTFLKQLPPKFPIAVEFRHPDWFAQPMIWQETLQMLHELGVGTVMSDVAGRRDVVHMGLSNSTLTLRFVGNELHPTDYSRVDEWVQRLKNWFETGLSTAYIFVHCGENLHAPELSSYWIEQINKHCHFALLAPRIQPKVIQGSLF</sequence>
<dbReference type="PANTHER" id="PTHR30348">
    <property type="entry name" value="UNCHARACTERIZED PROTEIN YECE"/>
    <property type="match status" value="1"/>
</dbReference>
<accession>A0A7W5ZN45</accession>
<dbReference type="AlphaFoldDB" id="A0A7W5ZN45"/>